<keyword evidence="7" id="KW-1185">Reference proteome</keyword>
<evidence type="ECO:0000256" key="4">
    <source>
        <dbReference type="ARBA" id="ARBA00022729"/>
    </source>
</evidence>
<evidence type="ECO:0000313" key="7">
    <source>
        <dbReference type="Proteomes" id="UP000032611"/>
    </source>
</evidence>
<protein>
    <submittedName>
        <fullName evidence="6">Bicyclomycin resistance protein</fullName>
    </submittedName>
</protein>
<dbReference type="PANTHER" id="PTHR43649">
    <property type="entry name" value="ARABINOSE-BINDING PROTEIN-RELATED"/>
    <property type="match status" value="1"/>
</dbReference>
<dbReference type="AlphaFoldDB" id="A0A0D5LXJ6"/>
<dbReference type="SUPFAM" id="SSF53850">
    <property type="entry name" value="Periplasmic binding protein-like II"/>
    <property type="match status" value="1"/>
</dbReference>
<dbReference type="HOGENOM" id="CLU_031285_7_0_5"/>
<dbReference type="Pfam" id="PF13416">
    <property type="entry name" value="SBP_bac_8"/>
    <property type="match status" value="1"/>
</dbReference>
<dbReference type="Gene3D" id="3.40.190.10">
    <property type="entry name" value="Periplasmic binding protein-like II"/>
    <property type="match status" value="1"/>
</dbReference>
<dbReference type="KEGG" id="mey:TM49_12595"/>
<dbReference type="InterPro" id="IPR050490">
    <property type="entry name" value="Bact_solute-bd_prot1"/>
</dbReference>
<dbReference type="STRING" id="1486262.TM49_12595"/>
<evidence type="ECO:0000313" key="6">
    <source>
        <dbReference type="EMBL" id="AJY48178.1"/>
    </source>
</evidence>
<accession>A0A0D5LXJ6</accession>
<name>A0A0D5LXJ6_MAREN</name>
<dbReference type="PATRIC" id="fig|1486262.3.peg.2604"/>
<dbReference type="EMBL" id="CP010803">
    <property type="protein sequence ID" value="AJY48178.1"/>
    <property type="molecule type" value="Genomic_DNA"/>
</dbReference>
<dbReference type="GO" id="GO:0042597">
    <property type="term" value="C:periplasmic space"/>
    <property type="evidence" value="ECO:0007669"/>
    <property type="project" value="UniProtKB-SubCell"/>
</dbReference>
<organism evidence="6 7">
    <name type="scientific">Martelella endophytica</name>
    <dbReference type="NCBI Taxonomy" id="1486262"/>
    <lineage>
        <taxon>Bacteria</taxon>
        <taxon>Pseudomonadati</taxon>
        <taxon>Pseudomonadota</taxon>
        <taxon>Alphaproteobacteria</taxon>
        <taxon>Hyphomicrobiales</taxon>
        <taxon>Aurantimonadaceae</taxon>
        <taxon>Martelella</taxon>
    </lineage>
</organism>
<comment type="similarity">
    <text evidence="2">Belongs to the bacterial solute-binding protein 1 family.</text>
</comment>
<proteinExistence type="inferred from homology"/>
<dbReference type="PANTHER" id="PTHR43649:SF34">
    <property type="entry name" value="ABC TRANSPORTER PERIPLASMIC-BINDING PROTEIN YCJN-RELATED"/>
    <property type="match status" value="1"/>
</dbReference>
<keyword evidence="5" id="KW-0574">Periplasm</keyword>
<gene>
    <name evidence="6" type="ORF">TM49_12595</name>
</gene>
<evidence type="ECO:0000256" key="5">
    <source>
        <dbReference type="ARBA" id="ARBA00022764"/>
    </source>
</evidence>
<reference evidence="6 7" key="1">
    <citation type="journal article" date="2015" name="Genome Announc.">
        <title>Complete genome sequence of Martelella endophytica YC6887, which has antifungal activity associated with a halophyte.</title>
        <authorList>
            <person name="Khan A."/>
            <person name="Khan H."/>
            <person name="Chung E.J."/>
            <person name="Hossain M.T."/>
            <person name="Chung Y.R."/>
        </authorList>
    </citation>
    <scope>NUCLEOTIDE SEQUENCE [LARGE SCALE GENOMIC DNA]</scope>
    <source>
        <strain evidence="6">YC6887</strain>
    </source>
</reference>
<sequence length="440" mass="47813">MISASAATMAATAAHADTIRFWTTEEQPERLAKQQEIADAFKEETGNEVQIIPVTESELGTRATAAFAGGDLPDVIYLTLQYVLPWSEAGILDAEINDEIVSDLGIDTFAPGAIEMAQFDGLTAAVPVDGWTQMIIYRKDLFDEKGLAAPDSYENIEKAIAALNNPPDMYGFVAATKIDDNYMSQMLEHIFLANGVTPVDADGFKPLDEAKTIEVLEFYKQLADASPAGELYWDQSRSLYFSGKAAMIIWSPFILDELAGLRDSAPPTINDDPTSTELAQKTDVVTTFSGPSNPDGAAWADVRYLGVTADANINVAEEFIKFSMNEGYLDTLSMAPEGKFPVRRGTAEEPNSFVDGWATLPVGVDRKAPLGEVYPTETVQKIVTGLESGNRWGVKEGQLALASKMVNSQVINQVVRQYIDGEIDGPQAVEKLNAELSEIN</sequence>
<dbReference type="Proteomes" id="UP000032611">
    <property type="component" value="Chromosome"/>
</dbReference>
<keyword evidence="4" id="KW-0732">Signal</keyword>
<comment type="subcellular location">
    <subcellularLocation>
        <location evidence="1">Periplasm</location>
    </subcellularLocation>
</comment>
<evidence type="ECO:0000256" key="1">
    <source>
        <dbReference type="ARBA" id="ARBA00004418"/>
    </source>
</evidence>
<evidence type="ECO:0000256" key="2">
    <source>
        <dbReference type="ARBA" id="ARBA00008520"/>
    </source>
</evidence>
<keyword evidence="3" id="KW-0813">Transport</keyword>
<dbReference type="InterPro" id="IPR006059">
    <property type="entry name" value="SBP"/>
</dbReference>
<evidence type="ECO:0000256" key="3">
    <source>
        <dbReference type="ARBA" id="ARBA00022448"/>
    </source>
</evidence>